<feature type="transmembrane region" description="Helical" evidence="1">
    <location>
        <begin position="12"/>
        <end position="29"/>
    </location>
</feature>
<sequence>MKERSIKFKFEYLIVPILIILSFNVYINHEKIKLAYDFSSDQIDTIFFIQENIPENSKIIVPDLKYQNYVYDLLIGYECEKLDNSKKYFYVNTKGMMYSTSTRYLVVDISIIDKNDLNQFRDDENFEILYENDLNIVFKYNFASL</sequence>
<evidence type="ECO:0000256" key="1">
    <source>
        <dbReference type="SAM" id="Phobius"/>
    </source>
</evidence>
<organism evidence="2">
    <name type="scientific">marine sediment metagenome</name>
    <dbReference type="NCBI Taxonomy" id="412755"/>
    <lineage>
        <taxon>unclassified sequences</taxon>
        <taxon>metagenomes</taxon>
        <taxon>ecological metagenomes</taxon>
    </lineage>
</organism>
<proteinExistence type="predicted"/>
<evidence type="ECO:0000313" key="2">
    <source>
        <dbReference type="EMBL" id="GAH03255.1"/>
    </source>
</evidence>
<gene>
    <name evidence="2" type="ORF">S01H4_41981</name>
</gene>
<keyword evidence="1" id="KW-1133">Transmembrane helix</keyword>
<reference evidence="2" key="1">
    <citation type="journal article" date="2014" name="Front. Microbiol.">
        <title>High frequency of phylogenetically diverse reductive dehalogenase-homologous genes in deep subseafloor sedimentary metagenomes.</title>
        <authorList>
            <person name="Kawai M."/>
            <person name="Futagami T."/>
            <person name="Toyoda A."/>
            <person name="Takaki Y."/>
            <person name="Nishi S."/>
            <person name="Hori S."/>
            <person name="Arai W."/>
            <person name="Tsubouchi T."/>
            <person name="Morono Y."/>
            <person name="Uchiyama I."/>
            <person name="Ito T."/>
            <person name="Fujiyama A."/>
            <person name="Inagaki F."/>
            <person name="Takami H."/>
        </authorList>
    </citation>
    <scope>NUCLEOTIDE SEQUENCE</scope>
    <source>
        <strain evidence="2">Expedition CK06-06</strain>
    </source>
</reference>
<dbReference type="AlphaFoldDB" id="X1D4Q2"/>
<comment type="caution">
    <text evidence="2">The sequence shown here is derived from an EMBL/GenBank/DDBJ whole genome shotgun (WGS) entry which is preliminary data.</text>
</comment>
<dbReference type="EMBL" id="BART01023006">
    <property type="protein sequence ID" value="GAH03255.1"/>
    <property type="molecule type" value="Genomic_DNA"/>
</dbReference>
<accession>X1D4Q2</accession>
<keyword evidence="1" id="KW-0812">Transmembrane</keyword>
<name>X1D4Q2_9ZZZZ</name>
<keyword evidence="1" id="KW-0472">Membrane</keyword>
<protein>
    <submittedName>
        <fullName evidence="2">Uncharacterized protein</fullName>
    </submittedName>
</protein>